<proteinExistence type="predicted"/>
<dbReference type="EMBL" id="MGHE01000039">
    <property type="protein sequence ID" value="OGM61640.1"/>
    <property type="molecule type" value="Genomic_DNA"/>
</dbReference>
<gene>
    <name evidence="1" type="ORF">A3A52_02760</name>
</gene>
<protein>
    <submittedName>
        <fullName evidence="1">Uncharacterized protein</fullName>
    </submittedName>
</protein>
<reference evidence="1 2" key="1">
    <citation type="journal article" date="2016" name="Nat. Commun.">
        <title>Thousands of microbial genomes shed light on interconnected biogeochemical processes in an aquifer system.</title>
        <authorList>
            <person name="Anantharaman K."/>
            <person name="Brown C.T."/>
            <person name="Hug L.A."/>
            <person name="Sharon I."/>
            <person name="Castelle C.J."/>
            <person name="Probst A.J."/>
            <person name="Thomas B.C."/>
            <person name="Singh A."/>
            <person name="Wilkins M.J."/>
            <person name="Karaoz U."/>
            <person name="Brodie E.L."/>
            <person name="Williams K.H."/>
            <person name="Hubbard S.S."/>
            <person name="Banfield J.F."/>
        </authorList>
    </citation>
    <scope>NUCLEOTIDE SEQUENCE [LARGE SCALE GENOMIC DNA]</scope>
</reference>
<dbReference type="AlphaFoldDB" id="A0A1F8BCH8"/>
<name>A0A1F8BCH8_9BACT</name>
<organism evidence="1 2">
    <name type="scientific">Candidatus Woesebacteria bacterium RIFCSPLOWO2_01_FULL_39_14</name>
    <dbReference type="NCBI Taxonomy" id="1802518"/>
    <lineage>
        <taxon>Bacteria</taxon>
        <taxon>Candidatus Woeseibacteriota</taxon>
    </lineage>
</organism>
<sequence>MVIDQSGRIEETNRDTIIALADKNKSFTLKITSNLKRKLQHESRMRGKPKVFPIVVFYQCDIFSFEKVCI</sequence>
<accession>A0A1F8BCH8</accession>
<comment type="caution">
    <text evidence="1">The sequence shown here is derived from an EMBL/GenBank/DDBJ whole genome shotgun (WGS) entry which is preliminary data.</text>
</comment>
<dbReference type="Proteomes" id="UP000177060">
    <property type="component" value="Unassembled WGS sequence"/>
</dbReference>
<evidence type="ECO:0000313" key="2">
    <source>
        <dbReference type="Proteomes" id="UP000177060"/>
    </source>
</evidence>
<evidence type="ECO:0000313" key="1">
    <source>
        <dbReference type="EMBL" id="OGM61640.1"/>
    </source>
</evidence>